<reference evidence="1 2" key="1">
    <citation type="submission" date="2022-10" db="EMBL/GenBank/DDBJ databases">
        <title>Luteolibacter arcticus strain CCTCC AB 2014275, whole genome shotgun sequencing project.</title>
        <authorList>
            <person name="Zhao G."/>
            <person name="Shen L."/>
        </authorList>
    </citation>
    <scope>NUCLEOTIDE SEQUENCE [LARGE SCALE GENOMIC DNA]</scope>
    <source>
        <strain evidence="1 2">CCTCC AB 2014275</strain>
    </source>
</reference>
<sequence>MQEFSLNKDGQVVIPATVMKAAAFHDSLKQTLISLGHPTEQVTQLVPQRPRLNE</sequence>
<evidence type="ECO:0000313" key="2">
    <source>
        <dbReference type="Proteomes" id="UP001320876"/>
    </source>
</evidence>
<accession>A0ABT3GEL4</accession>
<evidence type="ECO:0008006" key="3">
    <source>
        <dbReference type="Google" id="ProtNLM"/>
    </source>
</evidence>
<protein>
    <recommendedName>
        <fullName evidence="3">AbrB/MazE/SpoVT family DNA-binding domain-containing protein</fullName>
    </recommendedName>
</protein>
<gene>
    <name evidence="1" type="ORF">OKA05_04965</name>
</gene>
<keyword evidence="2" id="KW-1185">Reference proteome</keyword>
<proteinExistence type="predicted"/>
<name>A0ABT3GEL4_9BACT</name>
<evidence type="ECO:0000313" key="1">
    <source>
        <dbReference type="EMBL" id="MCW1921891.1"/>
    </source>
</evidence>
<dbReference type="Proteomes" id="UP001320876">
    <property type="component" value="Unassembled WGS sequence"/>
</dbReference>
<comment type="caution">
    <text evidence="1">The sequence shown here is derived from an EMBL/GenBank/DDBJ whole genome shotgun (WGS) entry which is preliminary data.</text>
</comment>
<organism evidence="1 2">
    <name type="scientific">Luteolibacter arcticus</name>
    <dbReference type="NCBI Taxonomy" id="1581411"/>
    <lineage>
        <taxon>Bacteria</taxon>
        <taxon>Pseudomonadati</taxon>
        <taxon>Verrucomicrobiota</taxon>
        <taxon>Verrucomicrobiia</taxon>
        <taxon>Verrucomicrobiales</taxon>
        <taxon>Verrucomicrobiaceae</taxon>
        <taxon>Luteolibacter</taxon>
    </lineage>
</organism>
<dbReference type="RefSeq" id="WP_264486001.1">
    <property type="nucleotide sequence ID" value="NZ_JAPDDT010000002.1"/>
</dbReference>
<dbReference type="EMBL" id="JAPDDT010000002">
    <property type="protein sequence ID" value="MCW1921891.1"/>
    <property type="molecule type" value="Genomic_DNA"/>
</dbReference>